<reference evidence="1 2" key="1">
    <citation type="journal article" date="2022" name="Front. Microbiol.">
        <title>High genomic differentiation and limited gene flow indicate recent cryptic speciation within the genus Laspinema (cyanobacteria).</title>
        <authorList>
            <person name="Stanojkovic A."/>
            <person name="Skoupy S."/>
            <person name="Skaloud P."/>
            <person name="Dvorak P."/>
        </authorList>
    </citation>
    <scope>NUCLEOTIDE SEQUENCE [LARGE SCALE GENOMIC DNA]</scope>
    <source>
        <strain evidence="1 2">D2a</strain>
    </source>
</reference>
<dbReference type="EMBL" id="JAMXFF010000002">
    <property type="protein sequence ID" value="MCT7965150.1"/>
    <property type="molecule type" value="Genomic_DNA"/>
</dbReference>
<protein>
    <submittedName>
        <fullName evidence="1">Uncharacterized protein</fullName>
    </submittedName>
</protein>
<dbReference type="RefSeq" id="WP_368004861.1">
    <property type="nucleotide sequence ID" value="NZ_JAMXFF010000002.1"/>
</dbReference>
<gene>
    <name evidence="1" type="ORF">NG799_02225</name>
</gene>
<evidence type="ECO:0000313" key="1">
    <source>
        <dbReference type="EMBL" id="MCT7965150.1"/>
    </source>
</evidence>
<evidence type="ECO:0000313" key="2">
    <source>
        <dbReference type="Proteomes" id="UP001525890"/>
    </source>
</evidence>
<sequence length="99" mass="11172">MTTKINRENVSMNLTNFELKGYKFQGEVYAYQALSVCQAINQPLSSLKECLVSCVSGKITSLDEDDEILPEVAQYYGFTQWQNGNQLAKQLLNELAQLT</sequence>
<keyword evidence="2" id="KW-1185">Reference proteome</keyword>
<name>A0ABT2MK80_9CYAN</name>
<comment type="caution">
    <text evidence="1">The sequence shown here is derived from an EMBL/GenBank/DDBJ whole genome shotgun (WGS) entry which is preliminary data.</text>
</comment>
<organism evidence="1 2">
    <name type="scientific">Laspinema palackyanum D2a</name>
    <dbReference type="NCBI Taxonomy" id="2953684"/>
    <lineage>
        <taxon>Bacteria</taxon>
        <taxon>Bacillati</taxon>
        <taxon>Cyanobacteriota</taxon>
        <taxon>Cyanophyceae</taxon>
        <taxon>Oscillatoriophycideae</taxon>
        <taxon>Oscillatoriales</taxon>
        <taxon>Laspinemataceae</taxon>
        <taxon>Laspinema</taxon>
        <taxon>Laspinema palackyanum</taxon>
    </lineage>
</organism>
<dbReference type="Proteomes" id="UP001525890">
    <property type="component" value="Unassembled WGS sequence"/>
</dbReference>
<accession>A0ABT2MK80</accession>
<proteinExistence type="predicted"/>